<gene>
    <name evidence="2" type="ORF">MHPYR_20025</name>
</gene>
<evidence type="ECO:0000313" key="2">
    <source>
        <dbReference type="EMBL" id="SBS74408.1"/>
    </source>
</evidence>
<sequence length="89" mass="9674">MWIDLYLVGALVVGVAAWLVTPHFQSDDPPGDVARGFWSAAAGALWPLVLIGIAQVYAVRYIARQLRPTCAEELDLAPPAALHDVGMRY</sequence>
<feature type="transmembrane region" description="Helical" evidence="1">
    <location>
        <begin position="5"/>
        <end position="24"/>
    </location>
</feature>
<dbReference type="EMBL" id="FLQS01000012">
    <property type="protein sequence ID" value="SBS74408.1"/>
    <property type="molecule type" value="Genomic_DNA"/>
</dbReference>
<organism evidence="2">
    <name type="scientific">uncultured Mycobacterium sp</name>
    <dbReference type="NCBI Taxonomy" id="171292"/>
    <lineage>
        <taxon>Bacteria</taxon>
        <taxon>Bacillati</taxon>
        <taxon>Actinomycetota</taxon>
        <taxon>Actinomycetes</taxon>
        <taxon>Mycobacteriales</taxon>
        <taxon>Mycobacteriaceae</taxon>
        <taxon>Mycobacterium</taxon>
        <taxon>environmental samples</taxon>
    </lineage>
</organism>
<proteinExistence type="predicted"/>
<reference evidence="2" key="1">
    <citation type="submission" date="2016-03" db="EMBL/GenBank/DDBJ databases">
        <authorList>
            <person name="Ploux O."/>
        </authorList>
    </citation>
    <scope>NUCLEOTIDE SEQUENCE</scope>
    <source>
        <strain evidence="2">UC10</strain>
    </source>
</reference>
<accession>A0A1Y5PER7</accession>
<keyword evidence="1" id="KW-1133">Transmembrane helix</keyword>
<evidence type="ECO:0000256" key="1">
    <source>
        <dbReference type="SAM" id="Phobius"/>
    </source>
</evidence>
<keyword evidence="1" id="KW-0472">Membrane</keyword>
<protein>
    <submittedName>
        <fullName evidence="2">Uncharacterized protein</fullName>
    </submittedName>
</protein>
<name>A0A1Y5PER7_9MYCO</name>
<feature type="transmembrane region" description="Helical" evidence="1">
    <location>
        <begin position="36"/>
        <end position="59"/>
    </location>
</feature>
<dbReference type="AlphaFoldDB" id="A0A1Y5PER7"/>
<keyword evidence="1" id="KW-0812">Transmembrane</keyword>